<dbReference type="FunFam" id="3.40.50.300:FF:000287">
    <property type="entry name" value="Multidrug ABC transporter ATP-binding protein"/>
    <property type="match status" value="1"/>
</dbReference>
<dbReference type="OrthoDB" id="383768at2"/>
<evidence type="ECO:0000256" key="7">
    <source>
        <dbReference type="ARBA" id="ARBA00022989"/>
    </source>
</evidence>
<feature type="transmembrane region" description="Helical" evidence="9">
    <location>
        <begin position="186"/>
        <end position="205"/>
    </location>
</feature>
<feature type="transmembrane region" description="Helical" evidence="9">
    <location>
        <begin position="299"/>
        <end position="318"/>
    </location>
</feature>
<feature type="domain" description="ABC transmembrane type-1" evidence="11">
    <location>
        <begin position="38"/>
        <end position="334"/>
    </location>
</feature>
<evidence type="ECO:0000259" key="10">
    <source>
        <dbReference type="PROSITE" id="PS50893"/>
    </source>
</evidence>
<keyword evidence="7 9" id="KW-1133">Transmembrane helix</keyword>
<protein>
    <submittedName>
        <fullName evidence="12">ABC transporter ATP-binding protein</fullName>
    </submittedName>
</protein>
<name>A0A5B7XV35_9MOLU</name>
<accession>A0A5B7XV35</accession>
<gene>
    <name evidence="12" type="ORF">FG904_00985</name>
</gene>
<sequence length="639" mass="72234">MKLQTKSNNKKHLDNSKKSTFKRLFGLLWNANKYQLMLAIFLIVLAALGTLYIQIFIGKVIIGYLLNEGKETAHTFNYNNFHWIITGSVLFLLISILSSFIATRIMITITYKIMAKLRIDLYKHVQKLPVKFFDINLKGKLISNFTSDVDTLRQFLSKTFPIAFQSLTTLLISIAVMFWLNWMLSLIMVGFILLILVCSIVISKFSRKFFRLKQKSIGDLNGYAEEMISGIKTIKIFNQQENSANAYSDLNKKLAKVNFKSEFLANVIWPVSQNIGNIAYATVTITGGLMIFYSQDNGVAFGLTVGILISFTQFARSFSGPVSSMTQNVNSIILALAGARRVFEVLDQKPETNEGKIQLVKLIKSHGKFKEIKMNLNVGEYAWKWFNPITRQNQYTFLKGEIEFKNVWFKYHDTYTLKDISFKANAGQKIALVGATGAGKTTIINLLCRFYEIEKGQILYDGIDIKNINKKALRKSLGYVLQDPYLFSDTVSNNIAYGSDEIDDDTLKMVAEAANLESHLAKLDSKYDTVLTNSGSSLSQGQKQLLSIARVNYKNPPVLILDEATSNVDTHTEAIVEKAMQKLTENRTSFIIAHRLSTIVKSDLILVLENGQIIESGSHADLLKQQGYYYQLWQSVKAN</sequence>
<feature type="transmembrane region" description="Helical" evidence="9">
    <location>
        <begin position="162"/>
        <end position="180"/>
    </location>
</feature>
<dbReference type="CDD" id="cd18547">
    <property type="entry name" value="ABC_6TM_Tm288_like"/>
    <property type="match status" value="1"/>
</dbReference>
<dbReference type="Pfam" id="PF00664">
    <property type="entry name" value="ABC_membrane"/>
    <property type="match status" value="1"/>
</dbReference>
<evidence type="ECO:0000313" key="12">
    <source>
        <dbReference type="EMBL" id="QCZ36592.1"/>
    </source>
</evidence>
<evidence type="ECO:0000256" key="1">
    <source>
        <dbReference type="ARBA" id="ARBA00004651"/>
    </source>
</evidence>
<proteinExistence type="inferred from homology"/>
<feature type="transmembrane region" description="Helical" evidence="9">
    <location>
        <begin position="82"/>
        <end position="107"/>
    </location>
</feature>
<dbReference type="PROSITE" id="PS50929">
    <property type="entry name" value="ABC_TM1F"/>
    <property type="match status" value="1"/>
</dbReference>
<dbReference type="Pfam" id="PF00005">
    <property type="entry name" value="ABC_tran"/>
    <property type="match status" value="1"/>
</dbReference>
<dbReference type="Gene3D" id="3.40.50.300">
    <property type="entry name" value="P-loop containing nucleotide triphosphate hydrolases"/>
    <property type="match status" value="1"/>
</dbReference>
<evidence type="ECO:0000256" key="2">
    <source>
        <dbReference type="ARBA" id="ARBA00005417"/>
    </source>
</evidence>
<dbReference type="PROSITE" id="PS50893">
    <property type="entry name" value="ABC_TRANSPORTER_2"/>
    <property type="match status" value="1"/>
</dbReference>
<comment type="subcellular location">
    <subcellularLocation>
        <location evidence="1">Cell membrane</location>
        <topology evidence="1">Multi-pass membrane protein</topology>
    </subcellularLocation>
</comment>
<comment type="similarity">
    <text evidence="2">Belongs to the ABC transporter superfamily.</text>
</comment>
<dbReference type="KEGG" id="mnh:FG904_00985"/>
<dbReference type="InterPro" id="IPR003439">
    <property type="entry name" value="ABC_transporter-like_ATP-bd"/>
</dbReference>
<keyword evidence="5" id="KW-0547">Nucleotide-binding</keyword>
<dbReference type="SUPFAM" id="SSF52540">
    <property type="entry name" value="P-loop containing nucleoside triphosphate hydrolases"/>
    <property type="match status" value="1"/>
</dbReference>
<dbReference type="InterPro" id="IPR003593">
    <property type="entry name" value="AAA+_ATPase"/>
</dbReference>
<evidence type="ECO:0000313" key="13">
    <source>
        <dbReference type="Proteomes" id="UP000305457"/>
    </source>
</evidence>
<evidence type="ECO:0000256" key="9">
    <source>
        <dbReference type="SAM" id="Phobius"/>
    </source>
</evidence>
<dbReference type="PANTHER" id="PTHR43394">
    <property type="entry name" value="ATP-DEPENDENT PERMEASE MDL1, MITOCHONDRIAL"/>
    <property type="match status" value="1"/>
</dbReference>
<evidence type="ECO:0000256" key="8">
    <source>
        <dbReference type="ARBA" id="ARBA00023136"/>
    </source>
</evidence>
<dbReference type="RefSeq" id="WP_139592075.1">
    <property type="nucleotide sequence ID" value="NZ_CP040825.1"/>
</dbReference>
<dbReference type="GO" id="GO:0005524">
    <property type="term" value="F:ATP binding"/>
    <property type="evidence" value="ECO:0007669"/>
    <property type="project" value="UniProtKB-KW"/>
</dbReference>
<dbReference type="InterPro" id="IPR036640">
    <property type="entry name" value="ABC1_TM_sf"/>
</dbReference>
<keyword evidence="6 12" id="KW-0067">ATP-binding</keyword>
<keyword evidence="4 9" id="KW-0812">Transmembrane</keyword>
<keyword evidence="8 9" id="KW-0472">Membrane</keyword>
<dbReference type="Gene3D" id="1.20.1560.10">
    <property type="entry name" value="ABC transporter type 1, transmembrane domain"/>
    <property type="match status" value="1"/>
</dbReference>
<dbReference type="Proteomes" id="UP000305457">
    <property type="component" value="Chromosome"/>
</dbReference>
<evidence type="ECO:0000256" key="4">
    <source>
        <dbReference type="ARBA" id="ARBA00022692"/>
    </source>
</evidence>
<keyword evidence="3" id="KW-0813">Transport</keyword>
<dbReference type="PANTHER" id="PTHR43394:SF1">
    <property type="entry name" value="ATP-BINDING CASSETTE SUB-FAMILY B MEMBER 10, MITOCHONDRIAL"/>
    <property type="match status" value="1"/>
</dbReference>
<dbReference type="GO" id="GO:0015421">
    <property type="term" value="F:ABC-type oligopeptide transporter activity"/>
    <property type="evidence" value="ECO:0007669"/>
    <property type="project" value="TreeGrafter"/>
</dbReference>
<dbReference type="InterPro" id="IPR027417">
    <property type="entry name" value="P-loop_NTPase"/>
</dbReference>
<evidence type="ECO:0000256" key="3">
    <source>
        <dbReference type="ARBA" id="ARBA00022448"/>
    </source>
</evidence>
<feature type="domain" description="ABC transporter" evidence="10">
    <location>
        <begin position="402"/>
        <end position="635"/>
    </location>
</feature>
<dbReference type="SUPFAM" id="SSF90123">
    <property type="entry name" value="ABC transporter transmembrane region"/>
    <property type="match status" value="1"/>
</dbReference>
<evidence type="ECO:0000256" key="6">
    <source>
        <dbReference type="ARBA" id="ARBA00022840"/>
    </source>
</evidence>
<organism evidence="12 13">
    <name type="scientific">Mycoplasma nasistruthionis</name>
    <dbReference type="NCBI Taxonomy" id="353852"/>
    <lineage>
        <taxon>Bacteria</taxon>
        <taxon>Bacillati</taxon>
        <taxon>Mycoplasmatota</taxon>
        <taxon>Mollicutes</taxon>
        <taxon>Mycoplasmataceae</taxon>
        <taxon>Mycoplasma</taxon>
    </lineage>
</organism>
<dbReference type="GO" id="GO:0016887">
    <property type="term" value="F:ATP hydrolysis activity"/>
    <property type="evidence" value="ECO:0007669"/>
    <property type="project" value="InterPro"/>
</dbReference>
<dbReference type="InterPro" id="IPR039421">
    <property type="entry name" value="Type_1_exporter"/>
</dbReference>
<dbReference type="AlphaFoldDB" id="A0A5B7XV35"/>
<dbReference type="EMBL" id="CP040825">
    <property type="protein sequence ID" value="QCZ36592.1"/>
    <property type="molecule type" value="Genomic_DNA"/>
</dbReference>
<reference evidence="12 13" key="1">
    <citation type="submission" date="2019-06" db="EMBL/GenBank/DDBJ databases">
        <title>Mycoplasma sp. 2F1A isolated from ostrich.</title>
        <authorList>
            <person name="Spergser J."/>
        </authorList>
    </citation>
    <scope>NUCLEOTIDE SEQUENCE [LARGE SCALE GENOMIC DNA]</scope>
    <source>
        <strain evidence="12 13">2F1A</strain>
    </source>
</reference>
<feature type="transmembrane region" description="Helical" evidence="9">
    <location>
        <begin position="36"/>
        <end position="62"/>
    </location>
</feature>
<evidence type="ECO:0000259" key="11">
    <source>
        <dbReference type="PROSITE" id="PS50929"/>
    </source>
</evidence>
<dbReference type="SMART" id="SM00382">
    <property type="entry name" value="AAA"/>
    <property type="match status" value="1"/>
</dbReference>
<dbReference type="InterPro" id="IPR011527">
    <property type="entry name" value="ABC1_TM_dom"/>
</dbReference>
<evidence type="ECO:0000256" key="5">
    <source>
        <dbReference type="ARBA" id="ARBA00022741"/>
    </source>
</evidence>
<dbReference type="CDD" id="cd03254">
    <property type="entry name" value="ABCC_Glucan_exporter_like"/>
    <property type="match status" value="1"/>
</dbReference>
<dbReference type="GO" id="GO:0005886">
    <property type="term" value="C:plasma membrane"/>
    <property type="evidence" value="ECO:0007669"/>
    <property type="project" value="UniProtKB-SubCell"/>
</dbReference>